<feature type="domain" description="Prokaryotic glutathione synthetase ATP-binding" evidence="1">
    <location>
        <begin position="1"/>
        <end position="33"/>
    </location>
</feature>
<sequence>EKGLIFVGLDVIGDKLTEINVTSPTCIREIEAAFDISITGKLMDAIERRVKGE</sequence>
<dbReference type="SUPFAM" id="SSF56059">
    <property type="entry name" value="Glutathione synthetase ATP-binding domain-like"/>
    <property type="match status" value="1"/>
</dbReference>
<dbReference type="GO" id="GO:0005524">
    <property type="term" value="F:ATP binding"/>
    <property type="evidence" value="ECO:0007669"/>
    <property type="project" value="InterPro"/>
</dbReference>
<feature type="non-terminal residue" evidence="2">
    <location>
        <position position="1"/>
    </location>
</feature>
<reference evidence="2 3" key="1">
    <citation type="journal article" date="2017" name="Appl. Environ. Microbiol.">
        <title>Parallel evolution of two clades of a major Atlantic endemic Vibrio parahaemolyticus pathogen lineage by independent acquisition of related pathogenicity islands.</title>
        <authorList>
            <person name="Xu F."/>
            <person name="Gonzalez-Escalona N."/>
            <person name="Drees K.P."/>
            <person name="Sebra R.P."/>
            <person name="Cooper V.S."/>
            <person name="Jones S.H."/>
            <person name="Whistler C.A."/>
        </authorList>
    </citation>
    <scope>NUCLEOTIDE SEQUENCE [LARGE SCALE GENOMIC DNA]</scope>
    <source>
        <strain evidence="2 3">MAVP-3</strain>
    </source>
</reference>
<evidence type="ECO:0000313" key="2">
    <source>
        <dbReference type="EMBL" id="OXE30766.1"/>
    </source>
</evidence>
<evidence type="ECO:0000259" key="1">
    <source>
        <dbReference type="Pfam" id="PF02955"/>
    </source>
</evidence>
<dbReference type="Proteomes" id="UP000214596">
    <property type="component" value="Unassembled WGS sequence"/>
</dbReference>
<proteinExistence type="predicted"/>
<protein>
    <recommendedName>
        <fullName evidence="1">Prokaryotic glutathione synthetase ATP-binding domain-containing protein</fullName>
    </recommendedName>
</protein>
<dbReference type="GO" id="GO:0004363">
    <property type="term" value="F:glutathione synthase activity"/>
    <property type="evidence" value="ECO:0007669"/>
    <property type="project" value="InterPro"/>
</dbReference>
<dbReference type="Pfam" id="PF02955">
    <property type="entry name" value="GSH-S_ATP"/>
    <property type="match status" value="1"/>
</dbReference>
<evidence type="ECO:0000313" key="3">
    <source>
        <dbReference type="Proteomes" id="UP000214596"/>
    </source>
</evidence>
<accession>A0A227J6M5</accession>
<organism evidence="2 3">
    <name type="scientific">Vibrio parahaemolyticus</name>
    <dbReference type="NCBI Taxonomy" id="670"/>
    <lineage>
        <taxon>Bacteria</taxon>
        <taxon>Pseudomonadati</taxon>
        <taxon>Pseudomonadota</taxon>
        <taxon>Gammaproteobacteria</taxon>
        <taxon>Vibrionales</taxon>
        <taxon>Vibrionaceae</taxon>
        <taxon>Vibrio</taxon>
    </lineage>
</organism>
<dbReference type="Gene3D" id="3.30.470.20">
    <property type="entry name" value="ATP-grasp fold, B domain"/>
    <property type="match status" value="1"/>
</dbReference>
<name>A0A227J6M5_VIBPH</name>
<comment type="caution">
    <text evidence="2">The sequence shown here is derived from an EMBL/GenBank/DDBJ whole genome shotgun (WGS) entry which is preliminary data.</text>
</comment>
<dbReference type="AlphaFoldDB" id="A0A227J6M5"/>
<gene>
    <name evidence="2" type="ORF">CA163_21615</name>
</gene>
<dbReference type="EMBL" id="NIXT01001886">
    <property type="protein sequence ID" value="OXE30766.1"/>
    <property type="molecule type" value="Genomic_DNA"/>
</dbReference>
<dbReference type="InterPro" id="IPR004218">
    <property type="entry name" value="GSHS_ATP-bd"/>
</dbReference>